<dbReference type="Gene3D" id="3.30.386.10">
    <property type="entry name" value="Chitosanase, subunit A, domain 2"/>
    <property type="match status" value="1"/>
</dbReference>
<dbReference type="Proteomes" id="UP001149813">
    <property type="component" value="Unassembled WGS sequence"/>
</dbReference>
<feature type="signal peptide" evidence="2">
    <location>
        <begin position="1"/>
        <end position="24"/>
    </location>
</feature>
<dbReference type="GO" id="GO:0016977">
    <property type="term" value="F:chitosanase activity"/>
    <property type="evidence" value="ECO:0007669"/>
    <property type="project" value="InterPro"/>
</dbReference>
<evidence type="ECO:0000256" key="1">
    <source>
        <dbReference type="SAM" id="MobiDB-lite"/>
    </source>
</evidence>
<keyword evidence="2" id="KW-0732">Signal</keyword>
<sequence>MKTVLNNSILGTGVFLSLCTIGSAGLTDCSKNLAFQLTNLFQLDSIQFDYANCGEDDTGNGFAAGIVNFCTGTGDAWQVIEAYHNITGGDDEFTSLDKTLAAYAEDGNGSTAGIENFCGLWAEASKKQAFMDAQNQVLEALYFDPSQTYADSVNLTLSVTQAQLYDTAISHGASDSYNSLGGMISLTNSRFSRDIPGNSTSTLQIGGFNIDEIEWLKEFLNVRAGYSVEGDATNSIRAYILILQLQEYSWTDQITVLDNDDKQVVISCADSYMPSADSSSSSSPSSQSDDEKVSSSSSRSRSSRKKGSGSGSDSDKTNTEDDTTDDTKDTNDE</sequence>
<feature type="region of interest" description="Disordered" evidence="1">
    <location>
        <begin position="272"/>
        <end position="333"/>
    </location>
</feature>
<feature type="compositionally biased region" description="Basic and acidic residues" evidence="1">
    <location>
        <begin position="313"/>
        <end position="333"/>
    </location>
</feature>
<evidence type="ECO:0008006" key="5">
    <source>
        <dbReference type="Google" id="ProtNLM"/>
    </source>
</evidence>
<keyword evidence="4" id="KW-1185">Reference proteome</keyword>
<dbReference type="Gene3D" id="1.20.141.10">
    <property type="entry name" value="Chitosanase, subunit A, domain 1"/>
    <property type="match status" value="1"/>
</dbReference>
<dbReference type="EMBL" id="JANBOJ010000247">
    <property type="protein sequence ID" value="KAJ1720558.1"/>
    <property type="molecule type" value="Genomic_DNA"/>
</dbReference>
<dbReference type="InterPro" id="IPR023346">
    <property type="entry name" value="Lysozyme-like_dom_sf"/>
</dbReference>
<organism evidence="3 4">
    <name type="scientific">Coemansia erecta</name>
    <dbReference type="NCBI Taxonomy" id="147472"/>
    <lineage>
        <taxon>Eukaryota</taxon>
        <taxon>Fungi</taxon>
        <taxon>Fungi incertae sedis</taxon>
        <taxon>Zoopagomycota</taxon>
        <taxon>Kickxellomycotina</taxon>
        <taxon>Kickxellomycetes</taxon>
        <taxon>Kickxellales</taxon>
        <taxon>Kickxellaceae</taxon>
        <taxon>Coemansia</taxon>
    </lineage>
</organism>
<evidence type="ECO:0000313" key="3">
    <source>
        <dbReference type="EMBL" id="KAJ1720558.1"/>
    </source>
</evidence>
<dbReference type="GO" id="GO:0005975">
    <property type="term" value="P:carbohydrate metabolic process"/>
    <property type="evidence" value="ECO:0007669"/>
    <property type="project" value="InterPro"/>
</dbReference>
<proteinExistence type="predicted"/>
<feature type="compositionally biased region" description="Low complexity" evidence="1">
    <location>
        <begin position="275"/>
        <end position="287"/>
    </location>
</feature>
<evidence type="ECO:0000313" key="4">
    <source>
        <dbReference type="Proteomes" id="UP001149813"/>
    </source>
</evidence>
<accession>A0A9W7XXN4</accession>
<evidence type="ECO:0000256" key="2">
    <source>
        <dbReference type="SAM" id="SignalP"/>
    </source>
</evidence>
<dbReference type="GO" id="GO:0005576">
    <property type="term" value="C:extracellular region"/>
    <property type="evidence" value="ECO:0007669"/>
    <property type="project" value="InterPro"/>
</dbReference>
<feature type="chain" id="PRO_5040873322" description="Chitosanase" evidence="2">
    <location>
        <begin position="25"/>
        <end position="333"/>
    </location>
</feature>
<dbReference type="Pfam" id="PF01374">
    <property type="entry name" value="Glyco_hydro_46"/>
    <property type="match status" value="1"/>
</dbReference>
<dbReference type="OrthoDB" id="76114at2759"/>
<gene>
    <name evidence="3" type="ORF">LPJ53_004837</name>
</gene>
<dbReference type="InterPro" id="IPR000400">
    <property type="entry name" value="Glyco_hydro_46"/>
</dbReference>
<comment type="caution">
    <text evidence="3">The sequence shown here is derived from an EMBL/GenBank/DDBJ whole genome shotgun (WGS) entry which is preliminary data.</text>
</comment>
<name>A0A9W7XXN4_9FUNG</name>
<dbReference type="InterPro" id="IPR023099">
    <property type="entry name" value="Glyco_hydro_46_N"/>
</dbReference>
<protein>
    <recommendedName>
        <fullName evidence="5">Chitosanase</fullName>
    </recommendedName>
</protein>
<reference evidence="3" key="1">
    <citation type="submission" date="2022-07" db="EMBL/GenBank/DDBJ databases">
        <title>Phylogenomic reconstructions and comparative analyses of Kickxellomycotina fungi.</title>
        <authorList>
            <person name="Reynolds N.K."/>
            <person name="Stajich J.E."/>
            <person name="Barry K."/>
            <person name="Grigoriev I.V."/>
            <person name="Crous P."/>
            <person name="Smith M.E."/>
        </authorList>
    </citation>
    <scope>NUCLEOTIDE SEQUENCE</scope>
    <source>
        <strain evidence="3">NBRC 32514</strain>
    </source>
</reference>
<dbReference type="AlphaFoldDB" id="A0A9W7XXN4"/>
<dbReference type="SUPFAM" id="SSF53955">
    <property type="entry name" value="Lysozyme-like"/>
    <property type="match status" value="1"/>
</dbReference>